<evidence type="ECO:0000313" key="2">
    <source>
        <dbReference type="Proteomes" id="UP000815677"/>
    </source>
</evidence>
<reference evidence="1" key="1">
    <citation type="submission" date="2014-09" db="EMBL/GenBank/DDBJ databases">
        <title>Genome sequence of the luminous mushroom Mycena chlorophos for searching fungal bioluminescence genes.</title>
        <authorList>
            <person name="Tanaka Y."/>
            <person name="Kasuga D."/>
            <person name="Oba Y."/>
            <person name="Hase S."/>
            <person name="Sato K."/>
            <person name="Oba Y."/>
            <person name="Sakakibara Y."/>
        </authorList>
    </citation>
    <scope>NUCLEOTIDE SEQUENCE</scope>
</reference>
<name>A0ABQ0L2F8_MYCCL</name>
<dbReference type="Proteomes" id="UP000815677">
    <property type="component" value="Unassembled WGS sequence"/>
</dbReference>
<accession>A0ABQ0L2F8</accession>
<evidence type="ECO:0000313" key="1">
    <source>
        <dbReference type="EMBL" id="GAT45258.1"/>
    </source>
</evidence>
<protein>
    <submittedName>
        <fullName evidence="1">Uncharacterized protein</fullName>
    </submittedName>
</protein>
<gene>
    <name evidence="1" type="ORF">MCHLO_02845</name>
</gene>
<keyword evidence="2" id="KW-1185">Reference proteome</keyword>
<sequence length="145" mass="16331">MSEIASILPSSLHTLSLVFCIPLLDPDDLPEWEPDDFDGWDQAFFEGFPTHYPPLLASLKARCPSLAQLWIDVEVVLFWTQDAGVAPFVLHCNPTDDSMEEVVIERGPSRLCRKFCAEASSSSADTVQEMREERDMVMMCKTKCS</sequence>
<organism evidence="1 2">
    <name type="scientific">Mycena chlorophos</name>
    <name type="common">Agaric fungus</name>
    <name type="synonym">Agaricus chlorophos</name>
    <dbReference type="NCBI Taxonomy" id="658473"/>
    <lineage>
        <taxon>Eukaryota</taxon>
        <taxon>Fungi</taxon>
        <taxon>Dikarya</taxon>
        <taxon>Basidiomycota</taxon>
        <taxon>Agaricomycotina</taxon>
        <taxon>Agaricomycetes</taxon>
        <taxon>Agaricomycetidae</taxon>
        <taxon>Agaricales</taxon>
        <taxon>Marasmiineae</taxon>
        <taxon>Mycenaceae</taxon>
        <taxon>Mycena</taxon>
    </lineage>
</organism>
<dbReference type="EMBL" id="DF841026">
    <property type="protein sequence ID" value="GAT45258.1"/>
    <property type="molecule type" value="Genomic_DNA"/>
</dbReference>
<proteinExistence type="predicted"/>